<evidence type="ECO:0000313" key="1">
    <source>
        <dbReference type="EMBL" id="CAI4213447.1"/>
    </source>
</evidence>
<evidence type="ECO:0000313" key="2">
    <source>
        <dbReference type="Proteomes" id="UP000838763"/>
    </source>
</evidence>
<gene>
    <name evidence="1" type="ORF">PPNO1_LOCUS3194</name>
</gene>
<dbReference type="EMBL" id="CALLCH030000008">
    <property type="protein sequence ID" value="CAI4213447.1"/>
    <property type="molecule type" value="Genomic_DNA"/>
</dbReference>
<reference evidence="1" key="1">
    <citation type="submission" date="2022-11" db="EMBL/GenBank/DDBJ databases">
        <authorList>
            <person name="Scott C."/>
            <person name="Bruce N."/>
        </authorList>
    </citation>
    <scope>NUCLEOTIDE SEQUENCE</scope>
</reference>
<dbReference type="AlphaFoldDB" id="A0A9P1H0P2"/>
<comment type="caution">
    <text evidence="1">The sequence shown here is derived from an EMBL/GenBank/DDBJ whole genome shotgun (WGS) entry which is preliminary data.</text>
</comment>
<dbReference type="Proteomes" id="UP000838763">
    <property type="component" value="Unassembled WGS sequence"/>
</dbReference>
<dbReference type="OrthoDB" id="4581787at2759"/>
<keyword evidence="2" id="KW-1185">Reference proteome</keyword>
<protein>
    <submittedName>
        <fullName evidence="1">Uncharacterized protein</fullName>
    </submittedName>
</protein>
<sequence length="162" mass="17788">MADGLDDDVVGVSPPPEMDLIDSEMESAYWTGRFMAASDRIQSHTILGRQSIPRNAAASTFDEMECLVPADLELSRPCTDGSGLTGGNAKGSMATFTVGSDKTIWSDGKQYVVLTDEERIKRAFRYLEKCCVTPEALNSFYTWQEQFARSEGQECLLPVGEA</sequence>
<accession>A0A9P1H0P2</accession>
<organism evidence="1 2">
    <name type="scientific">Parascedosporium putredinis</name>
    <dbReference type="NCBI Taxonomy" id="1442378"/>
    <lineage>
        <taxon>Eukaryota</taxon>
        <taxon>Fungi</taxon>
        <taxon>Dikarya</taxon>
        <taxon>Ascomycota</taxon>
        <taxon>Pezizomycotina</taxon>
        <taxon>Sordariomycetes</taxon>
        <taxon>Hypocreomycetidae</taxon>
        <taxon>Microascales</taxon>
        <taxon>Microascaceae</taxon>
        <taxon>Parascedosporium</taxon>
    </lineage>
</organism>
<proteinExistence type="predicted"/>
<name>A0A9P1H0P2_9PEZI</name>